<name>A0A0L0W565_9BASI</name>
<feature type="region of interest" description="Disordered" evidence="1">
    <location>
        <begin position="1"/>
        <end position="130"/>
    </location>
</feature>
<feature type="compositionally biased region" description="Low complexity" evidence="1">
    <location>
        <begin position="12"/>
        <end position="28"/>
    </location>
</feature>
<accession>A0A0L0W565</accession>
<dbReference type="PANTHER" id="PTHR47501">
    <property type="entry name" value="TRANSPOSASE-RELATED"/>
    <property type="match status" value="1"/>
</dbReference>
<evidence type="ECO:0000313" key="2">
    <source>
        <dbReference type="EMBL" id="KNF06659.1"/>
    </source>
</evidence>
<gene>
    <name evidence="2" type="ORF">PSTG_00533</name>
</gene>
<protein>
    <submittedName>
        <fullName evidence="2">Uncharacterized protein</fullName>
    </submittedName>
</protein>
<evidence type="ECO:0000256" key="1">
    <source>
        <dbReference type="SAM" id="MobiDB-lite"/>
    </source>
</evidence>
<feature type="compositionally biased region" description="Polar residues" evidence="1">
    <location>
        <begin position="92"/>
        <end position="113"/>
    </location>
</feature>
<comment type="caution">
    <text evidence="2">The sequence shown here is derived from an EMBL/GenBank/DDBJ whole genome shotgun (WGS) entry which is preliminary data.</text>
</comment>
<dbReference type="PANTHER" id="PTHR47501:SF5">
    <property type="entry name" value="HAT C-TERMINAL DIMERISATION DOMAIN-CONTAINING PROTEIN"/>
    <property type="match status" value="1"/>
</dbReference>
<evidence type="ECO:0000313" key="3">
    <source>
        <dbReference type="Proteomes" id="UP000054564"/>
    </source>
</evidence>
<dbReference type="AlphaFoldDB" id="A0A0L0W565"/>
<organism evidence="2 3">
    <name type="scientific">Puccinia striiformis f. sp. tritici PST-78</name>
    <dbReference type="NCBI Taxonomy" id="1165861"/>
    <lineage>
        <taxon>Eukaryota</taxon>
        <taxon>Fungi</taxon>
        <taxon>Dikarya</taxon>
        <taxon>Basidiomycota</taxon>
        <taxon>Pucciniomycotina</taxon>
        <taxon>Pucciniomycetes</taxon>
        <taxon>Pucciniales</taxon>
        <taxon>Pucciniaceae</taxon>
        <taxon>Puccinia</taxon>
    </lineage>
</organism>
<keyword evidence="3" id="KW-1185">Reference proteome</keyword>
<dbReference type="Proteomes" id="UP000054564">
    <property type="component" value="Unassembled WGS sequence"/>
</dbReference>
<sequence>MGTTTAVDMVLSAPSPQGTPSQPPSRQSTRITTPSQTDPNFICHNKDSCKSLTAISRTSSVQTNNKDSEDPDSDTESNVAVNLKRPAPPTKPTNKWEQSTARSQPTFNTATSQDIRDITQDSDEENTKVKKNASPLLKKDAEHGINDIAVHFHNPVFGEGEDESPEPMFYWCKWCDVIYKKSDGTRGNLVTHPDGSATRTPCPNCADAIRSGARLPLTAKEILAKLVADAQGAIKKFVQTAKYDTKMFNQIILMWLIHNSLPWSRIEDLVLRVAFTYVRQGVKLNSHVWAATEAHKLYCNLQGQGQIWTTKGNRHTFMGISAAYVTADWQFKIVHLRLKYIAWTHKGSFLAIPFANIITKANLHTKITQTTDSGSNNRTMAAEVDCLILEKTKVNLNLVGNSIQCVCHKIALILNAGLKAIDGLTQARGETLGYVPSLISIAKESEEIKVAERCGRKDGSEGLRPVPPLLRRIWSVD</sequence>
<feature type="compositionally biased region" description="Polar residues" evidence="1">
    <location>
        <begin position="29"/>
        <end position="39"/>
    </location>
</feature>
<reference evidence="3" key="1">
    <citation type="submission" date="2014-03" db="EMBL/GenBank/DDBJ databases">
        <title>The Genome Sequence of Puccinia striiformis f. sp. tritici PST-78.</title>
        <authorList>
            <consortium name="The Broad Institute Genome Sequencing Platform"/>
            <person name="Cuomo C."/>
            <person name="Hulbert S."/>
            <person name="Chen X."/>
            <person name="Walker B."/>
            <person name="Young S.K."/>
            <person name="Zeng Q."/>
            <person name="Gargeya S."/>
            <person name="Fitzgerald M."/>
            <person name="Haas B."/>
            <person name="Abouelleil A."/>
            <person name="Alvarado L."/>
            <person name="Arachchi H.M."/>
            <person name="Berlin A.M."/>
            <person name="Chapman S.B."/>
            <person name="Goldberg J."/>
            <person name="Griggs A."/>
            <person name="Gujja S."/>
            <person name="Hansen M."/>
            <person name="Howarth C."/>
            <person name="Imamovic A."/>
            <person name="Larimer J."/>
            <person name="McCowan C."/>
            <person name="Montmayeur A."/>
            <person name="Murphy C."/>
            <person name="Neiman D."/>
            <person name="Pearson M."/>
            <person name="Priest M."/>
            <person name="Roberts A."/>
            <person name="Saif S."/>
            <person name="Shea T."/>
            <person name="Sisk P."/>
            <person name="Sykes S."/>
            <person name="Wortman J."/>
            <person name="Nusbaum C."/>
            <person name="Birren B."/>
        </authorList>
    </citation>
    <scope>NUCLEOTIDE SEQUENCE [LARGE SCALE GENOMIC DNA]</scope>
    <source>
        <strain evidence="3">race PST-78</strain>
    </source>
</reference>
<dbReference type="OrthoDB" id="2515128at2759"/>
<feature type="compositionally biased region" description="Polar residues" evidence="1">
    <location>
        <begin position="50"/>
        <end position="65"/>
    </location>
</feature>
<dbReference type="EMBL" id="AJIL01000003">
    <property type="protein sequence ID" value="KNF06659.1"/>
    <property type="molecule type" value="Genomic_DNA"/>
</dbReference>
<proteinExistence type="predicted"/>